<dbReference type="KEGG" id="vpy:HZI73_16405"/>
<dbReference type="Pfam" id="PF00756">
    <property type="entry name" value="Esterase"/>
    <property type="match status" value="1"/>
</dbReference>
<accession>A0A8J8ML99</accession>
<keyword evidence="2" id="KW-1185">Reference proteome</keyword>
<evidence type="ECO:0000313" key="2">
    <source>
        <dbReference type="Proteomes" id="UP000683246"/>
    </source>
</evidence>
<dbReference type="PANTHER" id="PTHR48098:SF1">
    <property type="entry name" value="DIACYLGLYCEROL ACYLTRANSFERASE_MYCOLYLTRANSFERASE AG85A"/>
    <property type="match status" value="1"/>
</dbReference>
<proteinExistence type="predicted"/>
<organism evidence="1 2">
    <name type="scientific">Vallitalea pronyensis</name>
    <dbReference type="NCBI Taxonomy" id="1348613"/>
    <lineage>
        <taxon>Bacteria</taxon>
        <taxon>Bacillati</taxon>
        <taxon>Bacillota</taxon>
        <taxon>Clostridia</taxon>
        <taxon>Lachnospirales</taxon>
        <taxon>Vallitaleaceae</taxon>
        <taxon>Vallitalea</taxon>
    </lineage>
</organism>
<dbReference type="InterPro" id="IPR029058">
    <property type="entry name" value="AB_hydrolase_fold"/>
</dbReference>
<dbReference type="SUPFAM" id="SSF53474">
    <property type="entry name" value="alpha/beta-Hydrolases"/>
    <property type="match status" value="1"/>
</dbReference>
<dbReference type="PANTHER" id="PTHR48098">
    <property type="entry name" value="ENTEROCHELIN ESTERASE-RELATED"/>
    <property type="match status" value="1"/>
</dbReference>
<name>A0A8J8ML99_9FIRM</name>
<sequence>MKGNIMVLIFLVLPLMMSGCGQKKQEVIEDKHNIPQGSTLETIRMHSEKLNMDMNINVYLPQDYDMQEEYPVLYLLHGYSGNEGVLKQKHFKLEADKLISQDKIMPLIIVAPNMNNSYGINSSDTARTLGDDSSGTLNEGMYKDYLCHEVIPYIDTNYHTIDAKEGRYIGGISMGGFAALHIAFSQPDLFSKVGGHMPALFIDKFPYDLDKWLYPSDVLRKERDPIYMAKTADIANLKVYLDCGKDDSFEFYNGCAKLHKILLDKEIDVQYHLNDGEHDNEYIHGNVEKYLLFYSRK</sequence>
<dbReference type="InterPro" id="IPR000801">
    <property type="entry name" value="Esterase-like"/>
</dbReference>
<dbReference type="RefSeq" id="WP_212694462.1">
    <property type="nucleotide sequence ID" value="NZ_CP058649.1"/>
</dbReference>
<dbReference type="AlphaFoldDB" id="A0A8J8ML99"/>
<evidence type="ECO:0000313" key="1">
    <source>
        <dbReference type="EMBL" id="QUI23775.1"/>
    </source>
</evidence>
<reference evidence="1" key="1">
    <citation type="submission" date="2020-07" db="EMBL/GenBank/DDBJ databases">
        <title>Vallitalea pronyensis genome.</title>
        <authorList>
            <person name="Postec A."/>
        </authorList>
    </citation>
    <scope>NUCLEOTIDE SEQUENCE</scope>
    <source>
        <strain evidence="1">FatNI3</strain>
    </source>
</reference>
<dbReference type="GO" id="GO:0016747">
    <property type="term" value="F:acyltransferase activity, transferring groups other than amino-acyl groups"/>
    <property type="evidence" value="ECO:0007669"/>
    <property type="project" value="TreeGrafter"/>
</dbReference>
<protein>
    <submittedName>
        <fullName evidence="1">Esterase</fullName>
    </submittedName>
</protein>
<dbReference type="EMBL" id="CP058649">
    <property type="protein sequence ID" value="QUI23775.1"/>
    <property type="molecule type" value="Genomic_DNA"/>
</dbReference>
<dbReference type="Gene3D" id="3.40.50.1820">
    <property type="entry name" value="alpha/beta hydrolase"/>
    <property type="match status" value="1"/>
</dbReference>
<gene>
    <name evidence="1" type="ORF">HZI73_16405</name>
</gene>
<dbReference type="InterPro" id="IPR050583">
    <property type="entry name" value="Mycobacterial_A85_antigen"/>
</dbReference>
<dbReference type="PROSITE" id="PS51257">
    <property type="entry name" value="PROKAR_LIPOPROTEIN"/>
    <property type="match status" value="1"/>
</dbReference>
<dbReference type="Proteomes" id="UP000683246">
    <property type="component" value="Chromosome"/>
</dbReference>